<sequence>MISIQTTSLQQVLPIRHHAMYPDGPITLAQTEDDAMALHYGLFLDQHCLSVISVVKHDDTVQLRKFATLPGFQNQGYGSLLLSHVLSLYNGRIILNARTSKISYYKRFGFTQTDQTFTRNDIDYCIMEVLR</sequence>
<dbReference type="InterPro" id="IPR000182">
    <property type="entry name" value="GNAT_dom"/>
</dbReference>
<gene>
    <name evidence="2" type="ORF">EEI45_03400</name>
</gene>
<accession>A0A3Q8S2K2</accession>
<organism evidence="2 3">
    <name type="scientific">Erysipelothrix piscisicarius</name>
    <dbReference type="NCBI Taxonomy" id="2485784"/>
    <lineage>
        <taxon>Bacteria</taxon>
        <taxon>Bacillati</taxon>
        <taxon>Bacillota</taxon>
        <taxon>Erysipelotrichia</taxon>
        <taxon>Erysipelotrichales</taxon>
        <taxon>Erysipelotrichaceae</taxon>
        <taxon>Erysipelothrix</taxon>
    </lineage>
</organism>
<dbReference type="SUPFAM" id="SSF55729">
    <property type="entry name" value="Acyl-CoA N-acyltransferases (Nat)"/>
    <property type="match status" value="1"/>
</dbReference>
<evidence type="ECO:0000313" key="2">
    <source>
        <dbReference type="EMBL" id="AZK43945.1"/>
    </source>
</evidence>
<protein>
    <submittedName>
        <fullName evidence="2">GNAT family N-acetyltransferase</fullName>
    </submittedName>
</protein>
<dbReference type="Proteomes" id="UP000278804">
    <property type="component" value="Chromosome"/>
</dbReference>
<name>A0A3Q8S2K2_9FIRM</name>
<keyword evidence="3" id="KW-1185">Reference proteome</keyword>
<dbReference type="EMBL" id="CP034234">
    <property type="protein sequence ID" value="AZK43945.1"/>
    <property type="molecule type" value="Genomic_DNA"/>
</dbReference>
<reference evidence="2 3" key="1">
    <citation type="journal article" date="2020" name="Int. J. Syst. Evol. Microbiol.">
        <title>Description of Erysipelothrix piscisicarius sp. nov., an emergent fish pathogen, and assessment of virulence using a tiger barb (Puntigrus tetrazona) infection model.</title>
        <authorList>
            <person name="Pomaranski E.K."/>
            <person name="Griffin M.J."/>
            <person name="Camus A.C."/>
            <person name="Armwood A.R."/>
            <person name="Shelley J."/>
            <person name="Waldbieser G.C."/>
            <person name="LaFrentz B.R."/>
            <person name="Garcia J.C."/>
            <person name="Yanong R."/>
            <person name="Soto E."/>
        </authorList>
    </citation>
    <scope>NUCLEOTIDE SEQUENCE [LARGE SCALE GENOMIC DNA]</scope>
    <source>
        <strain evidence="2 3">15TAL0474</strain>
    </source>
</reference>
<dbReference type="RefSeq" id="WP_125164151.1">
    <property type="nucleotide sequence ID" value="NZ_CP034234.1"/>
</dbReference>
<dbReference type="Pfam" id="PF13673">
    <property type="entry name" value="Acetyltransf_10"/>
    <property type="match status" value="1"/>
</dbReference>
<dbReference type="KEGG" id="eri:EEI45_03400"/>
<dbReference type="PROSITE" id="PS51186">
    <property type="entry name" value="GNAT"/>
    <property type="match status" value="1"/>
</dbReference>
<keyword evidence="2" id="KW-0808">Transferase</keyword>
<dbReference type="AlphaFoldDB" id="A0A3Q8S2K2"/>
<evidence type="ECO:0000259" key="1">
    <source>
        <dbReference type="PROSITE" id="PS51186"/>
    </source>
</evidence>
<dbReference type="InterPro" id="IPR016181">
    <property type="entry name" value="Acyl_CoA_acyltransferase"/>
</dbReference>
<proteinExistence type="predicted"/>
<feature type="domain" description="N-acetyltransferase" evidence="1">
    <location>
        <begin position="1"/>
        <end position="131"/>
    </location>
</feature>
<evidence type="ECO:0000313" key="3">
    <source>
        <dbReference type="Proteomes" id="UP000278804"/>
    </source>
</evidence>
<dbReference type="GO" id="GO:0016747">
    <property type="term" value="F:acyltransferase activity, transferring groups other than amino-acyl groups"/>
    <property type="evidence" value="ECO:0007669"/>
    <property type="project" value="InterPro"/>
</dbReference>
<dbReference type="Gene3D" id="3.40.630.30">
    <property type="match status" value="1"/>
</dbReference>